<evidence type="ECO:0000313" key="2">
    <source>
        <dbReference type="Proteomes" id="UP001380953"/>
    </source>
</evidence>
<accession>A0ACC6P8I4</accession>
<name>A0ACC6P8I4_9BACL</name>
<keyword evidence="2" id="KW-1185">Reference proteome</keyword>
<proteinExistence type="predicted"/>
<organism evidence="1 2">
    <name type="scientific">Saccharibacillus sacchari</name>
    <dbReference type="NCBI Taxonomy" id="456493"/>
    <lineage>
        <taxon>Bacteria</taxon>
        <taxon>Bacillati</taxon>
        <taxon>Bacillota</taxon>
        <taxon>Bacilli</taxon>
        <taxon>Bacillales</taxon>
        <taxon>Paenibacillaceae</taxon>
        <taxon>Saccharibacillus</taxon>
    </lineage>
</organism>
<evidence type="ECO:0000313" key="1">
    <source>
        <dbReference type="EMBL" id="MEJ8303240.1"/>
    </source>
</evidence>
<protein>
    <submittedName>
        <fullName evidence="1">Uncharacterized protein</fullName>
    </submittedName>
</protein>
<dbReference type="Proteomes" id="UP001380953">
    <property type="component" value="Unassembled WGS sequence"/>
</dbReference>
<reference evidence="1" key="1">
    <citation type="submission" date="2024-03" db="EMBL/GenBank/DDBJ databases">
        <title>Whole genome sequecning of epiphytes from Marcgravia umbellata leaves.</title>
        <authorList>
            <person name="Kumar G."/>
            <person name="Savka M.A."/>
        </authorList>
    </citation>
    <scope>NUCLEOTIDE SEQUENCE</scope>
    <source>
        <strain evidence="1">RIT_BL5</strain>
    </source>
</reference>
<gene>
    <name evidence="1" type="ORF">WKI47_04840</name>
</gene>
<comment type="caution">
    <text evidence="1">The sequence shown here is derived from an EMBL/GenBank/DDBJ whole genome shotgun (WGS) entry which is preliminary data.</text>
</comment>
<dbReference type="EMBL" id="JBBKAR010000016">
    <property type="protein sequence ID" value="MEJ8303240.1"/>
    <property type="molecule type" value="Genomic_DNA"/>
</dbReference>
<sequence>MKSNPKNEKNIRLIRGSKSRSLLAAFVAVGALLAGCASNASAPASNPEPQASAQTDASPKAADTTTVTIADQAAENQTEYLKPEYYEGSLIQPEQIALFNELFRAQQAGDAEAYASLFTQEASEADKTISFKVDKVEWLNLYGQDQEKSGMYPIGGVVQDQESGQQRSILYVLKQENGDWKIDSIQQASESSQIDESGYAGDALKIAKLINASVAYQNEQDAEGYASLYPPDSEAGKLAADAPKIGHIQVFDIPDAASDTIIANVAYKIEGDSKVQVNAYIFTYQDGKWFLYGID</sequence>